<dbReference type="Gene3D" id="3.10.20.90">
    <property type="entry name" value="Phosphatidylinositol 3-kinase Catalytic Subunit, Chain A, domain 1"/>
    <property type="match status" value="1"/>
</dbReference>
<dbReference type="PROSITE" id="PS50033">
    <property type="entry name" value="UBX"/>
    <property type="match status" value="1"/>
</dbReference>
<dbReference type="InterPro" id="IPR036241">
    <property type="entry name" value="NSFL1C_SEP_dom_sf"/>
</dbReference>
<sequence>MNIRGLGDFRQDKNPDDDKDKKKETQSYTGGEKSGLAVENPDEFGGAISKGPIPENHRTVHLYRNGFTVDEGEFRPRSDPQNEEFMKAIEQGYAPEELSEGATGPVNIALVDKRGEDYDPRTAPRSSGQGSSAPAPVPARPLFAGEGMTLGGGGGSAAAAGAVNTSAGSVAVDPNRPTTSVQIRFHNGQRQTQQFNQDATVGQLRAYMQQVAPVNAPFRILEGFPPKVIAVGDEVTLKDAGLLNAAVTQKI</sequence>
<dbReference type="AlphaFoldDB" id="A0A0G4H250"/>
<dbReference type="CDD" id="cd01770">
    <property type="entry name" value="UBX_UBXN2"/>
    <property type="match status" value="1"/>
</dbReference>
<feature type="domain" description="UBX" evidence="2">
    <location>
        <begin position="174"/>
        <end position="250"/>
    </location>
</feature>
<evidence type="ECO:0000313" key="4">
    <source>
        <dbReference type="EMBL" id="CEM37609.1"/>
    </source>
</evidence>
<dbReference type="Gene3D" id="3.30.420.210">
    <property type="entry name" value="SEP domain"/>
    <property type="match status" value="1"/>
</dbReference>
<protein>
    <recommendedName>
        <fullName evidence="5">SEP domain-containing protein</fullName>
    </recommendedName>
</protein>
<dbReference type="InterPro" id="IPR029071">
    <property type="entry name" value="Ubiquitin-like_domsf"/>
</dbReference>
<feature type="region of interest" description="Disordered" evidence="1">
    <location>
        <begin position="116"/>
        <end position="139"/>
    </location>
</feature>
<feature type="domain" description="SEP" evidence="3">
    <location>
        <begin position="55"/>
        <end position="119"/>
    </location>
</feature>
<dbReference type="InterPro" id="IPR001012">
    <property type="entry name" value="UBX_dom"/>
</dbReference>
<proteinExistence type="predicted"/>
<dbReference type="InterPro" id="IPR012989">
    <property type="entry name" value="SEP_domain"/>
</dbReference>
<organism evidence="4">
    <name type="scientific">Chromera velia CCMP2878</name>
    <dbReference type="NCBI Taxonomy" id="1169474"/>
    <lineage>
        <taxon>Eukaryota</taxon>
        <taxon>Sar</taxon>
        <taxon>Alveolata</taxon>
        <taxon>Colpodellida</taxon>
        <taxon>Chromeraceae</taxon>
        <taxon>Chromera</taxon>
    </lineage>
</organism>
<evidence type="ECO:0008006" key="5">
    <source>
        <dbReference type="Google" id="ProtNLM"/>
    </source>
</evidence>
<dbReference type="GO" id="GO:0061025">
    <property type="term" value="P:membrane fusion"/>
    <property type="evidence" value="ECO:0007669"/>
    <property type="project" value="TreeGrafter"/>
</dbReference>
<accession>A0A0G4H250</accession>
<dbReference type="PhylomeDB" id="A0A0G4H250"/>
<dbReference type="EMBL" id="CDMZ01001789">
    <property type="protein sequence ID" value="CEM37609.1"/>
    <property type="molecule type" value="Genomic_DNA"/>
</dbReference>
<evidence type="ECO:0000259" key="2">
    <source>
        <dbReference type="PROSITE" id="PS50033"/>
    </source>
</evidence>
<reference evidence="4" key="1">
    <citation type="submission" date="2014-11" db="EMBL/GenBank/DDBJ databases">
        <authorList>
            <person name="Otto D Thomas"/>
            <person name="Naeem Raeece"/>
        </authorList>
    </citation>
    <scope>NUCLEOTIDE SEQUENCE</scope>
</reference>
<feature type="compositionally biased region" description="Basic and acidic residues" evidence="1">
    <location>
        <begin position="7"/>
        <end position="25"/>
    </location>
</feature>
<dbReference type="SUPFAM" id="SSF102848">
    <property type="entry name" value="NSFL1 (p97 ATPase) cofactor p47, SEP domain"/>
    <property type="match status" value="1"/>
</dbReference>
<name>A0A0G4H250_9ALVE</name>
<dbReference type="PANTHER" id="PTHR23333:SF20">
    <property type="entry name" value="NSFL1 COFACTOR P47"/>
    <property type="match status" value="1"/>
</dbReference>
<dbReference type="GO" id="GO:0005829">
    <property type="term" value="C:cytosol"/>
    <property type="evidence" value="ECO:0007669"/>
    <property type="project" value="TreeGrafter"/>
</dbReference>
<dbReference type="PANTHER" id="PTHR23333">
    <property type="entry name" value="UBX DOMAIN CONTAINING PROTEIN"/>
    <property type="match status" value="1"/>
</dbReference>
<dbReference type="GO" id="GO:0043130">
    <property type="term" value="F:ubiquitin binding"/>
    <property type="evidence" value="ECO:0007669"/>
    <property type="project" value="TreeGrafter"/>
</dbReference>
<dbReference type="GO" id="GO:0005634">
    <property type="term" value="C:nucleus"/>
    <property type="evidence" value="ECO:0007669"/>
    <property type="project" value="TreeGrafter"/>
</dbReference>
<dbReference type="GO" id="GO:0007030">
    <property type="term" value="P:Golgi organization"/>
    <property type="evidence" value="ECO:0007669"/>
    <property type="project" value="TreeGrafter"/>
</dbReference>
<dbReference type="Pfam" id="PF00789">
    <property type="entry name" value="UBX"/>
    <property type="match status" value="1"/>
</dbReference>
<dbReference type="Pfam" id="PF08059">
    <property type="entry name" value="SEP"/>
    <property type="match status" value="1"/>
</dbReference>
<dbReference type="SMART" id="SM00553">
    <property type="entry name" value="SEP"/>
    <property type="match status" value="1"/>
</dbReference>
<feature type="region of interest" description="Disordered" evidence="1">
    <location>
        <begin position="1"/>
        <end position="60"/>
    </location>
</feature>
<gene>
    <name evidence="4" type="ORF">Cvel_24358</name>
</gene>
<evidence type="ECO:0000259" key="3">
    <source>
        <dbReference type="PROSITE" id="PS51399"/>
    </source>
</evidence>
<dbReference type="GO" id="GO:0000045">
    <property type="term" value="P:autophagosome assembly"/>
    <property type="evidence" value="ECO:0007669"/>
    <property type="project" value="TreeGrafter"/>
</dbReference>
<dbReference type="GO" id="GO:0043161">
    <property type="term" value="P:proteasome-mediated ubiquitin-dependent protein catabolic process"/>
    <property type="evidence" value="ECO:0007669"/>
    <property type="project" value="TreeGrafter"/>
</dbReference>
<dbReference type="VEuPathDB" id="CryptoDB:Cvel_24358"/>
<dbReference type="GO" id="GO:0031468">
    <property type="term" value="P:nuclear membrane reassembly"/>
    <property type="evidence" value="ECO:0007669"/>
    <property type="project" value="TreeGrafter"/>
</dbReference>
<dbReference type="SUPFAM" id="SSF54236">
    <property type="entry name" value="Ubiquitin-like"/>
    <property type="match status" value="1"/>
</dbReference>
<evidence type="ECO:0000256" key="1">
    <source>
        <dbReference type="SAM" id="MobiDB-lite"/>
    </source>
</evidence>
<dbReference type="PROSITE" id="PS51399">
    <property type="entry name" value="SEP"/>
    <property type="match status" value="1"/>
</dbReference>